<comment type="caution">
    <text evidence="1">The sequence shown here is derived from an EMBL/GenBank/DDBJ whole genome shotgun (WGS) entry which is preliminary data.</text>
</comment>
<dbReference type="GO" id="GO:0016758">
    <property type="term" value="F:hexosyltransferase activity"/>
    <property type="evidence" value="ECO:0007669"/>
    <property type="project" value="TreeGrafter"/>
</dbReference>
<dbReference type="OrthoDB" id="9811902at2"/>
<dbReference type="RefSeq" id="WP_036083799.1">
    <property type="nucleotide sequence ID" value="NZ_CBCSHQ010000006.1"/>
</dbReference>
<sequence>MKILYLHQHFQKEKGATRSYEFSKFFLKQGDSVTLITGTGTSETTAEGLEVVSTATKYDQKMSKWRRIQAFVQFMTGSFKLGMKQKHVDVIYATSTPLTVGLVGLALSKMKRVPFVFEVRDVWPDVPVKLGYLKNRFLIGILSYLEKQLYKHAAEVVALSPAMKENIVAKGVVSEKVHVVENLANNESMKQIVAKTPTALKVKSWVRDRFVVIHPGTMGEVNGLQHLLNAACELKDKSHIGFVLIGEGSEKAALQHQVVEQGLENVLILDEMPKKEVQSFMKCCDLGAMTVKDARILWDNSANKFFDFLAAGLPVILNYQGWQHDVLVKSGAGEGFLYADQAGYCRFIEEMAQDKVLYQKAQQASKRLSEAYDAERLAGRMHDILVKGAGGYEASR</sequence>
<evidence type="ECO:0000313" key="2">
    <source>
        <dbReference type="Proteomes" id="UP000029844"/>
    </source>
</evidence>
<dbReference type="CDD" id="cd03794">
    <property type="entry name" value="GT4_WbuB-like"/>
    <property type="match status" value="1"/>
</dbReference>
<dbReference type="EMBL" id="JNFA01000004">
    <property type="protein sequence ID" value="KGL43715.1"/>
    <property type="molecule type" value="Genomic_DNA"/>
</dbReference>
<dbReference type="Gene3D" id="3.40.50.2000">
    <property type="entry name" value="Glycogen Phosphorylase B"/>
    <property type="match status" value="2"/>
</dbReference>
<evidence type="ECO:0000313" key="1">
    <source>
        <dbReference type="EMBL" id="KGL43715.1"/>
    </source>
</evidence>
<protein>
    <submittedName>
        <fullName evidence="1">Uncharacterized protein</fullName>
    </submittedName>
</protein>
<dbReference type="InterPro" id="IPR028098">
    <property type="entry name" value="Glyco_trans_4-like_N"/>
</dbReference>
<name>A0A099WHU4_9LIST</name>
<keyword evidence="2" id="KW-1185">Reference proteome</keyword>
<dbReference type="STRING" id="1552123.EP57_02260"/>
<dbReference type="Proteomes" id="UP000029844">
    <property type="component" value="Unassembled WGS sequence"/>
</dbReference>
<dbReference type="Pfam" id="PF13579">
    <property type="entry name" value="Glyco_trans_4_4"/>
    <property type="match status" value="1"/>
</dbReference>
<dbReference type="PANTHER" id="PTHR45947:SF3">
    <property type="entry name" value="SULFOQUINOVOSYL TRANSFERASE SQD2"/>
    <property type="match status" value="1"/>
</dbReference>
<dbReference type="GeneID" id="58716262"/>
<reference evidence="1 2" key="1">
    <citation type="submission" date="2014-05" db="EMBL/GenBank/DDBJ databases">
        <title>Novel Listeriaceae from food processing environments.</title>
        <authorList>
            <person name="den Bakker H.C."/>
        </authorList>
    </citation>
    <scope>NUCLEOTIDE SEQUENCE [LARGE SCALE GENOMIC DNA]</scope>
    <source>
        <strain evidence="1 2">FSL A5-0281</strain>
    </source>
</reference>
<dbReference type="PANTHER" id="PTHR45947">
    <property type="entry name" value="SULFOQUINOVOSYL TRANSFERASE SQD2"/>
    <property type="match status" value="1"/>
</dbReference>
<organism evidence="1 2">
    <name type="scientific">Listeria booriae</name>
    <dbReference type="NCBI Taxonomy" id="1552123"/>
    <lineage>
        <taxon>Bacteria</taxon>
        <taxon>Bacillati</taxon>
        <taxon>Bacillota</taxon>
        <taxon>Bacilli</taxon>
        <taxon>Bacillales</taxon>
        <taxon>Listeriaceae</taxon>
        <taxon>Listeria</taxon>
    </lineage>
</organism>
<gene>
    <name evidence="1" type="ORF">EP57_02260</name>
</gene>
<dbReference type="Pfam" id="PF13692">
    <property type="entry name" value="Glyco_trans_1_4"/>
    <property type="match status" value="1"/>
</dbReference>
<accession>A0A099WHU4</accession>
<dbReference type="AlphaFoldDB" id="A0A099WHU4"/>
<dbReference type="InterPro" id="IPR050194">
    <property type="entry name" value="Glycosyltransferase_grp1"/>
</dbReference>
<dbReference type="eggNOG" id="COG0438">
    <property type="taxonomic scope" value="Bacteria"/>
</dbReference>
<dbReference type="SUPFAM" id="SSF53756">
    <property type="entry name" value="UDP-Glycosyltransferase/glycogen phosphorylase"/>
    <property type="match status" value="1"/>
</dbReference>
<proteinExistence type="predicted"/>